<evidence type="ECO:0000313" key="2">
    <source>
        <dbReference type="Proteomes" id="UP000032141"/>
    </source>
</evidence>
<keyword evidence="2" id="KW-1185">Reference proteome</keyword>
<accession>A0A0D3CFE0</accession>
<dbReference type="AlphaFoldDB" id="A0A0D3CFE0"/>
<dbReference type="EnsemblPlants" id="Bo5g070710.1">
    <property type="protein sequence ID" value="Bo5g070710.1"/>
    <property type="gene ID" value="Bo5g070710"/>
</dbReference>
<dbReference type="Gramene" id="Bo5g070710.1">
    <property type="protein sequence ID" value="Bo5g070710.1"/>
    <property type="gene ID" value="Bo5g070710"/>
</dbReference>
<evidence type="ECO:0000313" key="1">
    <source>
        <dbReference type="EnsemblPlants" id="Bo5g070710.1"/>
    </source>
</evidence>
<dbReference type="HOGENOM" id="CLU_2797481_0_0_1"/>
<name>A0A0D3CFE0_BRAOL</name>
<reference evidence="1" key="2">
    <citation type="submission" date="2015-03" db="UniProtKB">
        <authorList>
            <consortium name="EnsemblPlants"/>
        </authorList>
    </citation>
    <scope>IDENTIFICATION</scope>
</reference>
<sequence length="68" mass="7503">MPYSEFAYERYNKVEASAMRAVGEIPSSNNLRLQNLVESPLEITKTENCLNALGAKFALKSSLLVPLA</sequence>
<protein>
    <submittedName>
        <fullName evidence="1">Uncharacterized protein</fullName>
    </submittedName>
</protein>
<reference evidence="1 2" key="1">
    <citation type="journal article" date="2014" name="Genome Biol.">
        <title>Transcriptome and methylome profiling reveals relics of genome dominance in the mesopolyploid Brassica oleracea.</title>
        <authorList>
            <person name="Parkin I.A."/>
            <person name="Koh C."/>
            <person name="Tang H."/>
            <person name="Robinson S.J."/>
            <person name="Kagale S."/>
            <person name="Clarke W.E."/>
            <person name="Town C.D."/>
            <person name="Nixon J."/>
            <person name="Krishnakumar V."/>
            <person name="Bidwell S.L."/>
            <person name="Denoeud F."/>
            <person name="Belcram H."/>
            <person name="Links M.G."/>
            <person name="Just J."/>
            <person name="Clarke C."/>
            <person name="Bender T."/>
            <person name="Huebert T."/>
            <person name="Mason A.S."/>
            <person name="Pires J.C."/>
            <person name="Barker G."/>
            <person name="Moore J."/>
            <person name="Walley P.G."/>
            <person name="Manoli S."/>
            <person name="Batley J."/>
            <person name="Edwards D."/>
            <person name="Nelson M.N."/>
            <person name="Wang X."/>
            <person name="Paterson A.H."/>
            <person name="King G."/>
            <person name="Bancroft I."/>
            <person name="Chalhoub B."/>
            <person name="Sharpe A.G."/>
        </authorList>
    </citation>
    <scope>NUCLEOTIDE SEQUENCE</scope>
    <source>
        <strain evidence="1 2">cv. TO1000</strain>
    </source>
</reference>
<dbReference type="Proteomes" id="UP000032141">
    <property type="component" value="Chromosome C5"/>
</dbReference>
<proteinExistence type="predicted"/>
<organism evidence="1 2">
    <name type="scientific">Brassica oleracea var. oleracea</name>
    <dbReference type="NCBI Taxonomy" id="109376"/>
    <lineage>
        <taxon>Eukaryota</taxon>
        <taxon>Viridiplantae</taxon>
        <taxon>Streptophyta</taxon>
        <taxon>Embryophyta</taxon>
        <taxon>Tracheophyta</taxon>
        <taxon>Spermatophyta</taxon>
        <taxon>Magnoliopsida</taxon>
        <taxon>eudicotyledons</taxon>
        <taxon>Gunneridae</taxon>
        <taxon>Pentapetalae</taxon>
        <taxon>rosids</taxon>
        <taxon>malvids</taxon>
        <taxon>Brassicales</taxon>
        <taxon>Brassicaceae</taxon>
        <taxon>Brassiceae</taxon>
        <taxon>Brassica</taxon>
    </lineage>
</organism>